<keyword evidence="2" id="KW-1185">Reference proteome</keyword>
<sequence length="7031" mass="799471">MSFLRRVAGRSLRDRVRSSVTREELGVEPLLLHIERSQLRWLGHLFRMPPGRLPREVFQACPTGRRPRGRPRTRWRDYVSRLAWERLGVPPEELEEVSGIIRVQSPDGMKKIPSTKRETAAAFLKKVAKEFGFNSNGFSVYLNRNKTGEILSQNKTLSLLKIKHGDMLFLFPSGSSSSSGEVMDVATPHSSSSLPSSSSSSSSSSSCLMPRSSSAPQVPEDEIDQYLAKQDGKIYRNRDPQLCRHGALGKCVHCVPLEPFDEDYLNHLDPPVKHMSFHAYLRKLTGGADKGKFAALENISCKIKSGCEGHPPWPEGICTKCQPSAITLNRQKYRHVDNIMFENHTIADRFLDFWRKTGSQRMGYLYGRYTEHKDIPLGIRAEVAAIYEPPQNATQNSLELVDDPKAAAVDEIAAKLGLCKVGWIFTDLLSEDTRIGTVRYTRNNESHYLSAEECITAGYFQNQYSNPCRLSRDGHFGSKFVTVVATGGPDNQVHFEGYQVSNQCMALVRDECLLPCKDAPELGFAKESTPEQYVPDVFYKDKDKFGNDVTFLARPLPVEYLIIDITTTFPKDPQYTFSSTQRFPIENRDILGETQNFHSLATYLSQCTSAAFLDIVSDFHLLLFLVTNEVMPLRDSIGLLLDAVRTSNEDLAQTWKKSEQWATIEQLCSTVGGQPSSSLGYGAMGGPSVPASSSAMWSCLHCTFMNQPGTEHCEMMKAAGVLFIFSVTLCATQKQKITQRPEWDFRNEAEKVNTRGCANLTLVLDNWKYAIMTQVKDLLLHDHNTVLPDYGRIQPLSDAMGGLYKEFNTLKEHLAELTAKFDAVEAFVDEVRSGRKPSQARVCVVNLWTLPGCQLWEVSAGRPVNISLQTDLHRKKHGEKRQIIREQGLPFTTESLQMEGGAENVHSTPGSQAETQTGEDVATKRPRKRDKEPGRGNPRKVQEKEKRNRRNRRRKKSISNVKGDADVKGDNTEKDTEKAKKEAVETLSSQTEESVPRETQCVDPKAEEELQTVENSEGQSHKDVKMVQAQTQTRKLKGTNKGTQTPAVFQSNQATQTDVSVSKDADTNDEKTPPETTKQDEDTPQHKLQDGEAVQTPSSRQNENPDDKKASPDSAEKQNLKKEPKMSEEANPSAGTSGDPTKSNQDEKDAKTMSYAKAVSGDGGSKRRSSLETSEGADKTTKSSQSTRDRSPVRPPPGAPMFTFHIYAVLDKKFRFNKQYDTLVLICGEQRFPLQLMHFVGQKQGGYLVEARLSIEERELTRGNCLTYWYGVKQRQKEITGTATRRIQLPLNHNVKELHLYEGFICRYDEQSFLQTSLQMLGFKSKAKEISDAWPASARDLLNRIFQKWSPSDKQSTESLCKSLWHFIMALGSAHERITFPDNSRPPVVKTAELISETLLQILKGEPEEKLPGSWRSTGPLVLGLSVFVVTRNCNINLGVKGWADLCLLVSSEKAMDQKNIDAVLSSLHQPQHVVLALMNVCAEQKVSEVVLLVPLLLRLRQPGADATKVGPAVEEDNWSGLENVYFSSFRVNIQFYPDKRKMMLTLIQKRLSLAKEKPLLLMSWLALVAFEDLPEFSELTGIPAEQLIQSLFYRLQKCGELRDLNKTQENIKHTLTHILLKVDKEKDRMVESGNIEPAFLSSISVVKHTCRLVQLVPSYQAAVLSYQLLLKLAEILDAKLRKETSEDEFETSKMKLLNKLHDVQQLMSEWRDELLKKPLLTSSKSLTYPKEIEIWDALLKVECSLEEASSCWRQSLKKDLMKRISKASEEDKVLICCHEVSLAAIRKSHDDVQNCFDELCQSAIKIICQRGQEGDLMQNLGSKVKVLPEVVLSAVVVESAARFGDNSVVQLIDPQSAINHLLSNVNVVLHYVVPEMSTLVEQHSADLKTVSLNKLVLVQSFNAEGKLEKTGPPQVLWYNASLNVLKMASEMQKLHRSNLILSFWVKRATTFASVRQPCQAPVPATLTQICDNIWTPLWTEFYQLGVSIANADITFEQLDQVLVECGDQGDGKLMKMELSLMSGIFSESRRFNPEENWVEQRLGQIQEYRQLHEAAAAANAMLKIAEKIQLSGNFTEIETLSQLEEDTFRQRALGSLTSDLFRAKQQLSTVTKQHTACLEEFLASHTLVNWVTENLRNMSDVKVYVDLASISAGENDTEIDQVACFHDAVMGYGPLLYSLSPRAGFQEFMKCAQQVWDTQSRDEKLPDKLKESTRLLSWLKALKETHGSVEQSSLSLASSINAHGVYHIGWSDENTEKRCLSNMIRVTVKKDREEKSYKLEDLLELQNKLMLMSSKGEHGREQVNRFTEVFEGVQRLGTILLQMQTSGNMLFREWHAEVQCCPQQQPCIKVTFLSLRGKEMLYIGEVTEQLQKLAHSMDSCQKEWRSFISDMRSNFSLLNHYTSEQMVYLCHWINKVCQRQAPVPPQLWHLLFPIKPQCTLTDVRFAYSTMISKHDELEEVEFVDSPEDTDEDMEEVRDLMEFSSEDEDDGTRMRDEENLEKLWRKFKDDMPHYLNDYLDITSLAHFLSNLSEINQQHMIRNFPPVLQEGKPNLVLCPSAEVFTTVLSFYMVSPEQPLPSSDEVLVCREETTEEEVEIFLRRALGQGSIQNCQKIYSLVSPGLLGYDVSVALGDLFEVLQRSANPRGKSLYIDRLFEKFHNQSSRAKHVRIRLIEPCVDIDALVKILSETLAPLREQDPLLLHIDTAGVRSGLEELLFHLLVLGCLTDSHGMLWRRNIAHLITVEVMRTHTSPQNQTKQMKLGLLDILPTIHCRPPREVVQLLTSRGVLTKQPFDPLMDEQEFYSEGMQRPYQYLKLYRNNHNLDRFKYQEGSKMGNPTDCVSHFLSYCGMHDPSWAELKNFSWFLNVQLKDCENSIFCDPDFLADHLPGFKGFIVKFMILMAKDFASPSLNTSESPTLNIDNRLEDDLLARLTIRKHWENESHPYIFFNADRFSMSFLGFNVKTSQRRNILNAVDPHSNTVLIENVMSEKLFQGLERQGISLTEDFNQLERPDKIRRISCVVGAMKGMTDRKFDPDPTYELTADNVMKMLAIYMRFRCGIPVVIMGETGCGKTRLVRFLCALQREDKPVENMVLVKVHGGTTAQMIYRKVKEAERLAENNRRMHKLDTILFFDEANTTEAIFAIKEILCDQTMKGKTLKADSGLKIIAACNPYRKHSPEMVERLERAGLGYRVKADETAERLGKVPLRQLVYRVHPLPPSMASLVWDFGQLSNSTELSYIKQIVQKNVNDHRLPVECKNIISNVLGASQQYMRSRKNECSFVSLRDVERSMKVLVWFYQHSEVLFNNCSHLSDAHKTLKCLILSVGVCYYPSLVAKDEYLSVICQYFPDPLCSSEALQEEISSCQDLFLQNMQTRETIAKNVALKENVFLMVVCIELRIPLFLVGKPGSSKSLAKTVVADAMQGQNSHCELFKTLKQVHMVSFQCSPHSSPEGIIGTFRNCARFQKDKNMDEYVSVVVLDEIGLAEDSPQMPLKTLHPLLEDGCIDNDKPDPHMKVGFVGISNWALDPAKMNRGIFVSRWDPSENELVETAKGICSSSKQILLKIKHLFPSLAKAFLSICKETSKNQFFGLRDYYSLVKMLFATVKSTQQEPDGGQLVEAILRNFSGQPEGFDPVIFFQEVLQNLTEIPRPSTLEMVKKNLDHDTNQESRYLLLLTTNNAALHILQQQIFSKGDYPPPEIVFGSGFPKDQEYGQICRNVNRVKTCMETGRTVILLNMQNLYESLYDALNQYYVYLSKQQYVDLGLGSHRVKCRVHTNFRLVVVEDQKKVYEHFPMPLINRLEKHRVDRSTDLEPWQHRVLHKLKEWVKKFSGEASEDFKLSDIFVGYHGDACASALLQALERRQKGEDNAVRQDEQNEKTDSVEEDEPNETQSNSNGQEEVERVQLDDAMDIEIAGKEQDTGSMEKNDDESPNICDNNNKEMSESEEMMETENNVGSARENEEEVIFDLAKSLLLNCATPDAVLRLKYSDLANEEKEKLQRIYFLQQHHHSLRVFLKDCLNKHQGSSKFLEITTFSSLLTRSDVKVVARALGLHTEKILLLSLHQFDTEASFCNKIRGFLQDAGHSLHILLIQMDLEESQCSDELIASAKYCTMNYLMSLEDQTCWVIFIVKVSRIPSQSQYIGFQGGVWHSLHIDDLRDSEDMSLNLLGFCGTLISNLLNPVMSAHFQEVLLTRLAEALAQREEMMGSPKEWVNREAKKRQALQEGGTLRHTLWRYLQSTVTPVLANMLEVMDRYANLDLLSDDRLSQGMIKLWLDILADSQVLHLTPLQNQSESDQEVLVQHYFMLDGEEQPCTAPFSWLIKMHLDGLWEESEFMPVTSEDGTERILQFVSTFNNSKLGRHLQELSDEERLVYGHCYLQDFLLLSLDIKSKDNLRVFIGAMLGCVSELQASMCATTDLSPAWIMAAAKHFAPRLDTLSHIFLLQPQLATDVIQQGSKRDTKEMLEDILALGVCVEQTKLQSVKSLQECESFVSRVEFLQPCLDRAFGQKYGALCSPSCLQHLDSIRSLWQGMLVVASFIQHVMFKVPQNDSRLKDVALKHCNLHLNLMHESPDIRRVDTLQQLIRILNSFHNECIGRDLRFGTSCSVCLLELTEPSVLPCKHFFCLPCLQQCIQSNRRSCPTCRTEMPPNFQPTVSLQIKAALQQQAVIRRCCNSFFLEVVSRFCLSEGRTPGEEVVELLFSLLVSANGDVYRTRELTPFLECVDNSPVVRSVLPKLLLQYSMFVKAFISISFEQVKTHIQAYLKNLEENLLNREDRTELYLLFVNCFQDSLLCSEVREVGQSAEQQRQTEITLLSRIARKQTADRQEDPAEFLLNIARLRICLSTAARLMEEISVQGTQGEVEAHYLRQVRAVFEYCGNDWHRVYLLRALHRLSGLDRLVSLMNSPAWRWLFPAEVLRLQRMISPDVDHFLCCGGPYRAARDAVAQVLQENRSDTFTTEIQKLRGSQISLLALALFRQVTCRYRSPDTNIQPSPQERTRLQELLSHVKPNEFRDFCTALLSNQIGIDRNLTSQRQTLLKLLVHLDSVLLSGNPLLVPLQQIAFQPQNVTNSFLPTMPDDHTSEARLWLAGERKLESYSCANGHLCFVGECGRPVEISKCPECGSRIGGTNHNPVSGFTRHTGQRDQTRTGHILGEARLRSEAPERQMTSAQSCILRLFTHLAMLQGAIRNQKGVGDMIHPRTNDVLNFLWDHLEKDMNVLGQRLDQNMDDVAVTVHLILNTCTTSQRGSRGARPDLSSRQGRQEWEKLVCDSAIDPVLQNLQRSLAEAQDRISADDGLAGSPLMKLLRGDPGSMLSVPSDCPTHRSSFWALPETMTVERFSQLVDEARGSSLPLLTLFLKKKHCVRQLHHLPEMAALQSDLLRVFPLASDSAPQTIAQKLQQIPAGYQKKKLLERVERFIKVWNSLRAEVSNNSADLGVDASLCEKEVTVESSGEFLTPQRHGPGSCLRTLVDFLTETHNGLVRAASKVGRQEDGEYIVPLEKISETQLTLCHPERELLPLVLAHCHYTLRKGGETDSNYDLRGIQTQLARRFLAGKPIINADTSKYLNRHLQDFSVVLNEVRGKIHQEPLKGSVSSAMKTVLRSYTDVCDAVFVVEIGLRFLGKTGGDPQGQLLSYLTDSLQMDHQISSTVAKCLGESKLGHSIFTWQLLTCWKSELMLNRKQDPFWRLPSEFQQKLSQEQREGLKVFLAATDVDAFALELHEILLLKTSDAVPDQSYQPHWDETEQTDQNQVYCQVGFQRMHTTRSPSSIPTGVSGDALDLSLSGSQLSMSKRPSSASPGKYFSRSVSVSVASDGRGKRNTLSDASFGSSRSIKNLRRSNSTTQVNQQANVSLSQDQSEDYLSLFDSSSDGRKKLASLSKASPDRTTWNILDDQPRAFPQHSSPRSTGSMDSPTSLKRREPGIALAATFTANNRSNKGAVGNSVTTILHNNYSEKPLTPKSSNQKPSFNNILKATANDEVSLENGSLTKSQKNFSSTSSTSNNKSPVSAQRSSPVLSRRREVTEEEAERFIQQVNQAAVTIQRWYRRHAKRHHTNQAALKRILASKKKEWEERTEEDSCLEQQQKKDEDRKRIREEKARLARLAAIQELQQKRAQRVAEVQHAAAVELESLRQTAVLGRKKPPKISPTNKSPASPSNNSPMSPTDVKAKNTDSNLNVVADLGDLSFRAVSPALSNRRGSQCSQDHEDRAEVEVCLEQQHQENDRRMIRKEKARLARLTATQGNTSDELQQKRAQQVAETQRVSEAELENLRQTAVVGRRKPPKISLINKSPASPSNNSAMSPTDVKAKNLDSNLNVVDELGELSSFRAVSPALSNCRASQCSQEILQRSVSVEDQRQGALSSRAQSKTTLNELLDTLKLLEEEPERLSEPKSYRKEKYAWIDEARLTPEILKSLCSDGDSNSLTTDNLERHGQLSHHPALPDGGALLSEAKLQSIMSFLDEMEKSEQERPRSVTSGSHREAVLSEEELAGVEQASATAAELSGSMMRIKLELEEKKRTVNMLQTALAQQRELTVRHVKETEKELSRNFQLQKEQYEATIQRHLTFIDQLINDKKALSERCEGVVGELKQVDQKYTKKIAQMQEQHEMEIKKLKELMSATEKIRREKWIDEKTKKIKEITVKGLEPEIQKLISKHKQELKKLRTLHEAELLQADDRAAQRYVRQCEELRQQLEKEKEEQCQRERELAKQRYEKQLQEEELSLQQQRRRLYKEVADEKERLAQLAARQRAELDDLRRQLEENSSLAGRALREELDKSREEQERRHQMEMKALQERLDIEKQTWEENYKKKEEVWLLSRERELKEDLRRERDKEIELAIWTLEEETSKDKEECERAADSRVKRVREKYEAELSELEHSERAAVEKQQELRKQQMEMEAELIRLQAALKQKEQETEDITQIRDKLVEERRSLAEVIRQEFADRLVMTEEENRRMKVEVSEVRARLRLEVERISREKEEELAEVHQRVKSAILKKEETVNCLRKQHEAALKRADHLEALWEQQRKQLLEK</sequence>
<evidence type="ECO:0000313" key="2">
    <source>
        <dbReference type="Proteomes" id="UP000831701"/>
    </source>
</evidence>
<organism evidence="1 2">
    <name type="scientific">Scortum barcoo</name>
    <name type="common">barcoo grunter</name>
    <dbReference type="NCBI Taxonomy" id="214431"/>
    <lineage>
        <taxon>Eukaryota</taxon>
        <taxon>Metazoa</taxon>
        <taxon>Chordata</taxon>
        <taxon>Craniata</taxon>
        <taxon>Vertebrata</taxon>
        <taxon>Euteleostomi</taxon>
        <taxon>Actinopterygii</taxon>
        <taxon>Neopterygii</taxon>
        <taxon>Teleostei</taxon>
        <taxon>Neoteleostei</taxon>
        <taxon>Acanthomorphata</taxon>
        <taxon>Eupercaria</taxon>
        <taxon>Centrarchiformes</taxon>
        <taxon>Terapontoidei</taxon>
        <taxon>Terapontidae</taxon>
        <taxon>Scortum</taxon>
    </lineage>
</organism>
<gene>
    <name evidence="1" type="ORF">L3Q82_010142</name>
</gene>
<reference evidence="1" key="1">
    <citation type="submission" date="2022-04" db="EMBL/GenBank/DDBJ databases">
        <title>Jade perch genome.</title>
        <authorList>
            <person name="Chao B."/>
        </authorList>
    </citation>
    <scope>NUCLEOTIDE SEQUENCE</scope>
    <source>
        <strain evidence="1">CB-2022</strain>
    </source>
</reference>
<comment type="caution">
    <text evidence="1">The sequence shown here is derived from an EMBL/GenBank/DDBJ whole genome shotgun (WGS) entry which is preliminary data.</text>
</comment>
<protein>
    <submittedName>
        <fullName evidence="1">Uncharacterized protein</fullName>
    </submittedName>
</protein>
<proteinExistence type="predicted"/>
<evidence type="ECO:0000313" key="1">
    <source>
        <dbReference type="EMBL" id="KAI3365651.1"/>
    </source>
</evidence>
<dbReference type="Proteomes" id="UP000831701">
    <property type="component" value="Chromosome 12"/>
</dbReference>
<name>A0ACB8WCS1_9TELE</name>
<accession>A0ACB8WCS1</accession>
<dbReference type="EMBL" id="CM041542">
    <property type="protein sequence ID" value="KAI3365651.1"/>
    <property type="molecule type" value="Genomic_DNA"/>
</dbReference>